<comment type="subcellular location">
    <subcellularLocation>
        <location evidence="6">Cell outer membrane</location>
    </subcellularLocation>
</comment>
<dbReference type="InterPro" id="IPR038591">
    <property type="entry name" value="NolW-like_sf"/>
</dbReference>
<dbReference type="Gene3D" id="3.55.50.30">
    <property type="match status" value="1"/>
</dbReference>
<dbReference type="EMBL" id="PKTG01000116">
    <property type="protein sequence ID" value="PLX16384.1"/>
    <property type="molecule type" value="Genomic_DNA"/>
</dbReference>
<evidence type="ECO:0000256" key="2">
    <source>
        <dbReference type="ARBA" id="ARBA00022729"/>
    </source>
</evidence>
<dbReference type="InterPro" id="IPR011662">
    <property type="entry name" value="Secretin/TonB_short_N"/>
</dbReference>
<dbReference type="SMART" id="SM00965">
    <property type="entry name" value="STN"/>
    <property type="match status" value="1"/>
</dbReference>
<evidence type="ECO:0000256" key="3">
    <source>
        <dbReference type="ARBA" id="ARBA00023136"/>
    </source>
</evidence>
<reference evidence="8 9" key="1">
    <citation type="submission" date="2017-11" db="EMBL/GenBank/DDBJ databases">
        <title>Genome-resolved metagenomics identifies genetic mobility, metabolic interactions, and unexpected diversity in perchlorate-reducing communities.</title>
        <authorList>
            <person name="Barnum T.P."/>
            <person name="Figueroa I.A."/>
            <person name="Carlstrom C.I."/>
            <person name="Lucas L.N."/>
            <person name="Engelbrektson A.L."/>
            <person name="Coates J.D."/>
        </authorList>
    </citation>
    <scope>NUCLEOTIDE SEQUENCE [LARGE SCALE GENOMIC DNA]</scope>
    <source>
        <strain evidence="8">BM706</strain>
    </source>
</reference>
<keyword evidence="1 6" id="KW-0813">Transport</keyword>
<dbReference type="PANTHER" id="PTHR30332">
    <property type="entry name" value="PROBABLE GENERAL SECRETION PATHWAY PROTEIN D"/>
    <property type="match status" value="1"/>
</dbReference>
<dbReference type="PANTHER" id="PTHR30332:SF17">
    <property type="entry name" value="TYPE IV PILIATION SYSTEM PROTEIN DR_0774-RELATED"/>
    <property type="match status" value="1"/>
</dbReference>
<keyword evidence="4" id="KW-0998">Cell outer membrane</keyword>
<dbReference type="Gene3D" id="3.30.1370.120">
    <property type="match status" value="1"/>
</dbReference>
<evidence type="ECO:0000259" key="7">
    <source>
        <dbReference type="SMART" id="SM00965"/>
    </source>
</evidence>
<dbReference type="InterPro" id="IPR050810">
    <property type="entry name" value="Bact_Secretion_Sys_Channel"/>
</dbReference>
<keyword evidence="2" id="KW-0732">Signal</keyword>
<evidence type="ECO:0000313" key="8">
    <source>
        <dbReference type="EMBL" id="PLX16384.1"/>
    </source>
</evidence>
<dbReference type="Pfam" id="PF03958">
    <property type="entry name" value="Secretin_N"/>
    <property type="match status" value="1"/>
</dbReference>
<comment type="caution">
    <text evidence="8">The sequence shown here is derived from an EMBL/GenBank/DDBJ whole genome shotgun (WGS) entry which is preliminary data.</text>
</comment>
<dbReference type="Pfam" id="PF00263">
    <property type="entry name" value="Secretin"/>
    <property type="match status" value="1"/>
</dbReference>
<feature type="domain" description="Secretin/TonB short N-terminal" evidence="7">
    <location>
        <begin position="35"/>
        <end position="85"/>
    </location>
</feature>
<organism evidence="8 9">
    <name type="scientific">Muiribacterium halophilum</name>
    <dbReference type="NCBI Taxonomy" id="2053465"/>
    <lineage>
        <taxon>Bacteria</taxon>
        <taxon>Candidatus Muiribacteriota</taxon>
        <taxon>Candidatus Muiribacteriia</taxon>
        <taxon>Candidatus Muiribacteriales</taxon>
        <taxon>Candidatus Muiribacteriaceae</taxon>
        <taxon>Candidatus Muiribacterium</taxon>
    </lineage>
</organism>
<dbReference type="AlphaFoldDB" id="A0A2N5ZCQ0"/>
<dbReference type="GO" id="GO:0009306">
    <property type="term" value="P:protein secretion"/>
    <property type="evidence" value="ECO:0007669"/>
    <property type="project" value="InterPro"/>
</dbReference>
<evidence type="ECO:0000313" key="9">
    <source>
        <dbReference type="Proteomes" id="UP000234857"/>
    </source>
</evidence>
<dbReference type="InterPro" id="IPR004846">
    <property type="entry name" value="T2SS/T3SS_dom"/>
</dbReference>
<dbReference type="Proteomes" id="UP000234857">
    <property type="component" value="Unassembled WGS sequence"/>
</dbReference>
<evidence type="ECO:0000256" key="1">
    <source>
        <dbReference type="ARBA" id="ARBA00022448"/>
    </source>
</evidence>
<evidence type="ECO:0000256" key="5">
    <source>
        <dbReference type="RuleBase" id="RU004003"/>
    </source>
</evidence>
<accession>A0A2N5ZCQ0</accession>
<dbReference type="GO" id="GO:0009279">
    <property type="term" value="C:cell outer membrane"/>
    <property type="evidence" value="ECO:0007669"/>
    <property type="project" value="UniProtKB-SubCell"/>
</dbReference>
<sequence>MDKPEDIPDEDTINFNFSGMTIREIFETVSNLTGLNIIVDGEVKERKINLFIQDLPVNQVFELVCTSTGLAKHRYNSNTYIVSENDKAKDMLAFKEQSIFRLKNAEAKEVLNLIKGNQKLSSKIKMENYSVDERINAILAYDTPENLELVEKIISDFDKKNGQVTIELHLVEMQREDLNNFGLEFGQYPITPNTVDILNIPSNIKVYSRLEALAEKNKANILSSPKIRIVHKKKAVFEITDEIPVPFYTYEDANKYTVEGTNTNLRVLEPLKQYRKEEVGIKLTVEPYIHDNKEVSLDLDIDISDLSKIDSDGQLYTSTRTTKTFVRLKDRETAILGGLIKQEESNKESNLPGFTKIPLLRALFRNRKKESKNMEMLMFITPFFVNKDGEADNVNISTGEHLKKIPTIGNMSENSEVSSDDYYNVVGELKKVSQ</sequence>
<keyword evidence="3" id="KW-0472">Membrane</keyword>
<gene>
    <name evidence="8" type="ORF">C0601_10470</name>
</gene>
<proteinExistence type="inferred from homology"/>
<protein>
    <recommendedName>
        <fullName evidence="7">Secretin/TonB short N-terminal domain-containing protein</fullName>
    </recommendedName>
</protein>
<name>A0A2N5ZCQ0_MUIH1</name>
<dbReference type="GO" id="GO:0015627">
    <property type="term" value="C:type II protein secretion system complex"/>
    <property type="evidence" value="ECO:0007669"/>
    <property type="project" value="TreeGrafter"/>
</dbReference>
<evidence type="ECO:0000256" key="4">
    <source>
        <dbReference type="ARBA" id="ARBA00023237"/>
    </source>
</evidence>
<dbReference type="InterPro" id="IPR005644">
    <property type="entry name" value="NolW-like"/>
</dbReference>
<comment type="similarity">
    <text evidence="5">Belongs to the bacterial secretin family.</text>
</comment>
<evidence type="ECO:0000256" key="6">
    <source>
        <dbReference type="RuleBase" id="RU004004"/>
    </source>
</evidence>